<feature type="region of interest" description="Disordered" evidence="1">
    <location>
        <begin position="387"/>
        <end position="444"/>
    </location>
</feature>
<reference evidence="3" key="1">
    <citation type="submission" date="2014-04" db="EMBL/GenBank/DDBJ databases">
        <title>Evolutionary Origins and Diversification of the Mycorrhizal Mutualists.</title>
        <authorList>
            <consortium name="DOE Joint Genome Institute"/>
            <consortium name="Mycorrhizal Genomics Consortium"/>
            <person name="Kohler A."/>
            <person name="Kuo A."/>
            <person name="Nagy L.G."/>
            <person name="Floudas D."/>
            <person name="Copeland A."/>
            <person name="Barry K.W."/>
            <person name="Cichocki N."/>
            <person name="Veneault-Fourrey C."/>
            <person name="LaButti K."/>
            <person name="Lindquist E.A."/>
            <person name="Lipzen A."/>
            <person name="Lundell T."/>
            <person name="Morin E."/>
            <person name="Murat C."/>
            <person name="Riley R."/>
            <person name="Ohm R."/>
            <person name="Sun H."/>
            <person name="Tunlid A."/>
            <person name="Henrissat B."/>
            <person name="Grigoriev I.V."/>
            <person name="Hibbett D.S."/>
            <person name="Martin F."/>
        </authorList>
    </citation>
    <scope>NUCLEOTIDE SEQUENCE [LARGE SCALE GENOMIC DNA]</scope>
    <source>
        <strain evidence="3">FD-334 SS-4</strain>
    </source>
</reference>
<feature type="non-terminal residue" evidence="2">
    <location>
        <position position="1"/>
    </location>
</feature>
<dbReference type="OrthoDB" id="3033067at2759"/>
<keyword evidence="3" id="KW-1185">Reference proteome</keyword>
<dbReference type="Proteomes" id="UP000054270">
    <property type="component" value="Unassembled WGS sequence"/>
</dbReference>
<dbReference type="EMBL" id="KN817770">
    <property type="protein sequence ID" value="KJA13205.1"/>
    <property type="molecule type" value="Genomic_DNA"/>
</dbReference>
<protein>
    <submittedName>
        <fullName evidence="2">Uncharacterized protein</fullName>
    </submittedName>
</protein>
<feature type="region of interest" description="Disordered" evidence="1">
    <location>
        <begin position="331"/>
        <end position="362"/>
    </location>
</feature>
<evidence type="ECO:0000313" key="3">
    <source>
        <dbReference type="Proteomes" id="UP000054270"/>
    </source>
</evidence>
<dbReference type="STRING" id="945553.A0A0D2NXL2"/>
<feature type="region of interest" description="Disordered" evidence="1">
    <location>
        <begin position="41"/>
        <end position="71"/>
    </location>
</feature>
<organism evidence="2 3">
    <name type="scientific">Hypholoma sublateritium (strain FD-334 SS-4)</name>
    <dbReference type="NCBI Taxonomy" id="945553"/>
    <lineage>
        <taxon>Eukaryota</taxon>
        <taxon>Fungi</taxon>
        <taxon>Dikarya</taxon>
        <taxon>Basidiomycota</taxon>
        <taxon>Agaricomycotina</taxon>
        <taxon>Agaricomycetes</taxon>
        <taxon>Agaricomycetidae</taxon>
        <taxon>Agaricales</taxon>
        <taxon>Agaricineae</taxon>
        <taxon>Strophariaceae</taxon>
        <taxon>Hypholoma</taxon>
    </lineage>
</organism>
<sequence>FLDAQKEVYAAAVAENHVNDTVADIQCRYFKRFPLTLSHSEEPTEESLAAVDDDAPDPELSPPRDDGLNPDAYSRAKRVYEFQCRELKMRQAVGLVAKKFEMGSSDRMAILAAKLTGNTATKPRLRTAYNLWGPQNCCFQAALRSAIYKEMFEELPPNEQREWAEKAEDEHHEALKKIAEPLDTGPSTTPQDRQRIIECFPQFIEPILDLIADHTGWKLSLIAGGPEPADGGRLGILSVHSGTTTGPVKMTFGRSERVAFKELVTPTFARFLKKCYCEDSCYSSQILPPVKFGPPRNGTKLPGAKSLSTGTPITLVTPAAALEKIVNVPPCSTGAPSRGPTPPISRAQSPQPPTELAVSDGTRVEESVKLSHIRCFSPWIRVCSGHAAARSGGRRERASKCKGRALSMGPQSKKRKASGRPTSNLASSSRTVSGASSQDSSATLVDAPNAPAWATTCLELFRSIALGSEWDALLSNWVAFELGLGFQGPMKLGMKNRPRIVADWIQRARTPTFRAEIKNDWECLRRPGINGLLSVIAALFFWGCTAQKLPNAGVAWLEAVDDVSYSIAQLL</sequence>
<evidence type="ECO:0000313" key="2">
    <source>
        <dbReference type="EMBL" id="KJA13205.1"/>
    </source>
</evidence>
<dbReference type="AlphaFoldDB" id="A0A0D2NXL2"/>
<accession>A0A0D2NXL2</accession>
<gene>
    <name evidence="2" type="ORF">HYPSUDRAFT_151852</name>
</gene>
<name>A0A0D2NXL2_HYPSF</name>
<evidence type="ECO:0000256" key="1">
    <source>
        <dbReference type="SAM" id="MobiDB-lite"/>
    </source>
</evidence>
<feature type="compositionally biased region" description="Low complexity" evidence="1">
    <location>
        <begin position="427"/>
        <end position="437"/>
    </location>
</feature>
<proteinExistence type="predicted"/>